<evidence type="ECO:0000313" key="1">
    <source>
        <dbReference type="EMBL" id="GAA3989088.1"/>
    </source>
</evidence>
<organism evidence="1 2">
    <name type="scientific">Hymenobacter antarcticus</name>
    <dbReference type="NCBI Taxonomy" id="486270"/>
    <lineage>
        <taxon>Bacteria</taxon>
        <taxon>Pseudomonadati</taxon>
        <taxon>Bacteroidota</taxon>
        <taxon>Cytophagia</taxon>
        <taxon>Cytophagales</taxon>
        <taxon>Hymenobacteraceae</taxon>
        <taxon>Hymenobacter</taxon>
    </lineage>
</organism>
<evidence type="ECO:0000313" key="2">
    <source>
        <dbReference type="Proteomes" id="UP001501556"/>
    </source>
</evidence>
<dbReference type="Proteomes" id="UP001501556">
    <property type="component" value="Unassembled WGS sequence"/>
</dbReference>
<sequence length="48" mass="4791">MGKEGPAAPVTKATQATGLKLPSLVVPVGFSEVRVNVVGAGTEAAPMR</sequence>
<accession>A0ABP7QYH4</accession>
<reference evidence="2" key="1">
    <citation type="journal article" date="2019" name="Int. J. Syst. Evol. Microbiol.">
        <title>The Global Catalogue of Microorganisms (GCM) 10K type strain sequencing project: providing services to taxonomists for standard genome sequencing and annotation.</title>
        <authorList>
            <consortium name="The Broad Institute Genomics Platform"/>
            <consortium name="The Broad Institute Genome Sequencing Center for Infectious Disease"/>
            <person name="Wu L."/>
            <person name="Ma J."/>
        </authorList>
    </citation>
    <scope>NUCLEOTIDE SEQUENCE [LARGE SCALE GENOMIC DNA]</scope>
    <source>
        <strain evidence="2">JCM 17217</strain>
    </source>
</reference>
<keyword evidence="2" id="KW-1185">Reference proteome</keyword>
<dbReference type="EMBL" id="BAABDI010000035">
    <property type="protein sequence ID" value="GAA3989088.1"/>
    <property type="molecule type" value="Genomic_DNA"/>
</dbReference>
<comment type="caution">
    <text evidence="1">The sequence shown here is derived from an EMBL/GenBank/DDBJ whole genome shotgun (WGS) entry which is preliminary data.</text>
</comment>
<proteinExistence type="predicted"/>
<protein>
    <submittedName>
        <fullName evidence="1">Uncharacterized protein</fullName>
    </submittedName>
</protein>
<gene>
    <name evidence="1" type="ORF">GCM10022407_37070</name>
</gene>
<name>A0ABP7QYH4_9BACT</name>